<feature type="non-terminal residue" evidence="2">
    <location>
        <position position="406"/>
    </location>
</feature>
<feature type="compositionally biased region" description="Basic residues" evidence="1">
    <location>
        <begin position="343"/>
        <end position="356"/>
    </location>
</feature>
<gene>
    <name evidence="2" type="ORF">SCHCODRAFT_110796</name>
</gene>
<dbReference type="GeneID" id="9592421"/>
<sequence length="406" mass="45305">MSSSPTKRVSRAAAASRAFTKREPLRDIAQRADLRSDQNSPTKKRRTARAPPAQLAERIKARHAAAAPSSLPPSSPPDYSSSQENQKPRRPRDETPDVDVKAELRKDFASGGPDEEEGMQDNDPQARNSDPFGFFEVEQQLKAERAAGRANKPRAQVPQRVPVRPTPVRRSPPPRPHRRHVLPADSSFEVDESLEVPAIFSSPSPLKRGKRPVAADYESDDDAEAAAALLTEGLDVVEGEHLKAPLHRKSNAAADEEEEEEEEEEHEEEMQEEDAEGEEDEEAPAPPARATRARAPRTQSAPATKATRRSTRKRAKEEVSDGEDEDEPPKKRATRRATTQKTLKSKKPTPRTRSARATKAEKEESDGEDFGFNSTKKKLEAERKARVAYWKEMADYSMEKEDVYVV</sequence>
<dbReference type="OrthoDB" id="3044052at2759"/>
<dbReference type="AlphaFoldDB" id="D8QA47"/>
<dbReference type="KEGG" id="scm:SCHCO_02630997"/>
<dbReference type="RefSeq" id="XP_003030673.1">
    <property type="nucleotide sequence ID" value="XM_003030627.1"/>
</dbReference>
<dbReference type="InParanoid" id="D8QA47"/>
<proteinExistence type="predicted"/>
<name>D8QA47_SCHCM</name>
<dbReference type="OMA" id="GYEIHKE"/>
<feature type="region of interest" description="Disordered" evidence="1">
    <location>
        <begin position="1"/>
        <end position="186"/>
    </location>
</feature>
<dbReference type="eggNOG" id="ENOG502T0ND">
    <property type="taxonomic scope" value="Eukaryota"/>
</dbReference>
<dbReference type="EMBL" id="GL377308">
    <property type="protein sequence ID" value="EFI95770.1"/>
    <property type="molecule type" value="Genomic_DNA"/>
</dbReference>
<dbReference type="VEuPathDB" id="FungiDB:SCHCODRAFT_02630997"/>
<evidence type="ECO:0000313" key="3">
    <source>
        <dbReference type="Proteomes" id="UP000007431"/>
    </source>
</evidence>
<accession>D8QA47</accession>
<dbReference type="Proteomes" id="UP000007431">
    <property type="component" value="Unassembled WGS sequence"/>
</dbReference>
<keyword evidence="3" id="KW-1185">Reference proteome</keyword>
<reference evidence="2 3" key="1">
    <citation type="journal article" date="2010" name="Nat. Biotechnol.">
        <title>Genome sequence of the model mushroom Schizophyllum commune.</title>
        <authorList>
            <person name="Ohm R.A."/>
            <person name="de Jong J.F."/>
            <person name="Lugones L.G."/>
            <person name="Aerts A."/>
            <person name="Kothe E."/>
            <person name="Stajich J.E."/>
            <person name="de Vries R.P."/>
            <person name="Record E."/>
            <person name="Levasseur A."/>
            <person name="Baker S.E."/>
            <person name="Bartholomew K.A."/>
            <person name="Coutinho P.M."/>
            <person name="Erdmann S."/>
            <person name="Fowler T.J."/>
            <person name="Gathman A.C."/>
            <person name="Lombard V."/>
            <person name="Henrissat B."/>
            <person name="Knabe N."/>
            <person name="Kuees U."/>
            <person name="Lilly W.W."/>
            <person name="Lindquist E."/>
            <person name="Lucas S."/>
            <person name="Magnuson J.K."/>
            <person name="Piumi F."/>
            <person name="Raudaskoski M."/>
            <person name="Salamov A."/>
            <person name="Schmutz J."/>
            <person name="Schwarze F.W.M.R."/>
            <person name="vanKuyk P.A."/>
            <person name="Horton J.S."/>
            <person name="Grigoriev I.V."/>
            <person name="Woesten H.A.B."/>
        </authorList>
    </citation>
    <scope>NUCLEOTIDE SEQUENCE [LARGE SCALE GENOMIC DNA]</scope>
    <source>
        <strain evidence="3">H4-8 / FGSC 9210</strain>
    </source>
</reference>
<feature type="compositionally biased region" description="Basic and acidic residues" evidence="1">
    <location>
        <begin position="91"/>
        <end position="108"/>
    </location>
</feature>
<feature type="region of interest" description="Disordered" evidence="1">
    <location>
        <begin position="198"/>
        <end position="222"/>
    </location>
</feature>
<protein>
    <submittedName>
        <fullName evidence="2">Uncharacterized protein</fullName>
    </submittedName>
</protein>
<evidence type="ECO:0000313" key="2">
    <source>
        <dbReference type="EMBL" id="EFI95770.1"/>
    </source>
</evidence>
<feature type="compositionally biased region" description="Low complexity" evidence="1">
    <location>
        <begin position="153"/>
        <end position="169"/>
    </location>
</feature>
<organism evidence="3">
    <name type="scientific">Schizophyllum commune (strain H4-8 / FGSC 9210)</name>
    <name type="common">Split gill fungus</name>
    <dbReference type="NCBI Taxonomy" id="578458"/>
    <lineage>
        <taxon>Eukaryota</taxon>
        <taxon>Fungi</taxon>
        <taxon>Dikarya</taxon>
        <taxon>Basidiomycota</taxon>
        <taxon>Agaricomycotina</taxon>
        <taxon>Agaricomycetes</taxon>
        <taxon>Agaricomycetidae</taxon>
        <taxon>Agaricales</taxon>
        <taxon>Schizophyllaceae</taxon>
        <taxon>Schizophyllum</taxon>
    </lineage>
</organism>
<dbReference type="STRING" id="578458.D8QA47"/>
<dbReference type="HOGENOM" id="CLU_631796_0_0_1"/>
<feature type="compositionally biased region" description="Basic and acidic residues" evidence="1">
    <location>
        <begin position="20"/>
        <end position="36"/>
    </location>
</feature>
<feature type="compositionally biased region" description="Acidic residues" evidence="1">
    <location>
        <begin position="254"/>
        <end position="283"/>
    </location>
</feature>
<evidence type="ECO:0000256" key="1">
    <source>
        <dbReference type="SAM" id="MobiDB-lite"/>
    </source>
</evidence>
<feature type="region of interest" description="Disordered" evidence="1">
    <location>
        <begin position="241"/>
        <end position="374"/>
    </location>
</feature>